<proteinExistence type="predicted"/>
<gene>
    <name evidence="1" type="ordered locus">MTR_1g114260</name>
</gene>
<dbReference type="EMBL" id="CM001217">
    <property type="protein sequence ID" value="AES62967.1"/>
    <property type="molecule type" value="Genomic_DNA"/>
</dbReference>
<dbReference type="EnsemblPlants" id="AES62967">
    <property type="protein sequence ID" value="AES62967"/>
    <property type="gene ID" value="MTR_1g114260"/>
</dbReference>
<dbReference type="AlphaFoldDB" id="G7IE82"/>
<protein>
    <submittedName>
        <fullName evidence="1 2">Uncharacterized protein</fullName>
    </submittedName>
</protein>
<dbReference type="HOGENOM" id="CLU_2708496_0_0_1"/>
<evidence type="ECO:0000313" key="3">
    <source>
        <dbReference type="Proteomes" id="UP000002051"/>
    </source>
</evidence>
<evidence type="ECO:0000313" key="2">
    <source>
        <dbReference type="EnsemblPlants" id="AES62967"/>
    </source>
</evidence>
<keyword evidence="3" id="KW-1185">Reference proteome</keyword>
<sequence>MKKNKPSIQAGGLSFLPFPFPLPFYLKASPPLQTRKPSLMQLLLPSMEQKHAKCVNHFARNFHSNHLVAFLEV</sequence>
<dbReference type="Proteomes" id="UP000002051">
    <property type="component" value="Unassembled WGS sequence"/>
</dbReference>
<evidence type="ECO:0000313" key="1">
    <source>
        <dbReference type="EMBL" id="AES62967.1"/>
    </source>
</evidence>
<reference evidence="1 3" key="2">
    <citation type="journal article" date="2014" name="BMC Genomics">
        <title>An improved genome release (version Mt4.0) for the model legume Medicago truncatula.</title>
        <authorList>
            <person name="Tang H."/>
            <person name="Krishnakumar V."/>
            <person name="Bidwell S."/>
            <person name="Rosen B."/>
            <person name="Chan A."/>
            <person name="Zhou S."/>
            <person name="Gentzbittel L."/>
            <person name="Childs K.L."/>
            <person name="Yandell M."/>
            <person name="Gundlach H."/>
            <person name="Mayer K.F."/>
            <person name="Schwartz D.C."/>
            <person name="Town C.D."/>
        </authorList>
    </citation>
    <scope>GENOME REANNOTATION</scope>
    <source>
        <strain evidence="2 3">cv. Jemalong A17</strain>
    </source>
</reference>
<accession>G7IE82</accession>
<name>G7IE82_MEDTR</name>
<reference evidence="1 3" key="1">
    <citation type="journal article" date="2011" name="Nature">
        <title>The Medicago genome provides insight into the evolution of rhizobial symbioses.</title>
        <authorList>
            <person name="Young N.D."/>
            <person name="Debelle F."/>
            <person name="Oldroyd G.E."/>
            <person name="Geurts R."/>
            <person name="Cannon S.B."/>
            <person name="Udvardi M.K."/>
            <person name="Benedito V.A."/>
            <person name="Mayer K.F."/>
            <person name="Gouzy J."/>
            <person name="Schoof H."/>
            <person name="Van de Peer Y."/>
            <person name="Proost S."/>
            <person name="Cook D.R."/>
            <person name="Meyers B.C."/>
            <person name="Spannagl M."/>
            <person name="Cheung F."/>
            <person name="De Mita S."/>
            <person name="Krishnakumar V."/>
            <person name="Gundlach H."/>
            <person name="Zhou S."/>
            <person name="Mudge J."/>
            <person name="Bharti A.K."/>
            <person name="Murray J.D."/>
            <person name="Naoumkina M.A."/>
            <person name="Rosen B."/>
            <person name="Silverstein K.A."/>
            <person name="Tang H."/>
            <person name="Rombauts S."/>
            <person name="Zhao P.X."/>
            <person name="Zhou P."/>
            <person name="Barbe V."/>
            <person name="Bardou P."/>
            <person name="Bechner M."/>
            <person name="Bellec A."/>
            <person name="Berger A."/>
            <person name="Berges H."/>
            <person name="Bidwell S."/>
            <person name="Bisseling T."/>
            <person name="Choisne N."/>
            <person name="Couloux A."/>
            <person name="Denny R."/>
            <person name="Deshpande S."/>
            <person name="Dai X."/>
            <person name="Doyle J.J."/>
            <person name="Dudez A.M."/>
            <person name="Farmer A.D."/>
            <person name="Fouteau S."/>
            <person name="Franken C."/>
            <person name="Gibelin C."/>
            <person name="Gish J."/>
            <person name="Goldstein S."/>
            <person name="Gonzalez A.J."/>
            <person name="Green P.J."/>
            <person name="Hallab A."/>
            <person name="Hartog M."/>
            <person name="Hua A."/>
            <person name="Humphray S.J."/>
            <person name="Jeong D.H."/>
            <person name="Jing Y."/>
            <person name="Jocker A."/>
            <person name="Kenton S.M."/>
            <person name="Kim D.J."/>
            <person name="Klee K."/>
            <person name="Lai H."/>
            <person name="Lang C."/>
            <person name="Lin S."/>
            <person name="Macmil S.L."/>
            <person name="Magdelenat G."/>
            <person name="Matthews L."/>
            <person name="McCorrison J."/>
            <person name="Monaghan E.L."/>
            <person name="Mun J.H."/>
            <person name="Najar F.Z."/>
            <person name="Nicholson C."/>
            <person name="Noirot C."/>
            <person name="O'Bleness M."/>
            <person name="Paule C.R."/>
            <person name="Poulain J."/>
            <person name="Prion F."/>
            <person name="Qin B."/>
            <person name="Qu C."/>
            <person name="Retzel E.F."/>
            <person name="Riddle C."/>
            <person name="Sallet E."/>
            <person name="Samain S."/>
            <person name="Samson N."/>
            <person name="Sanders I."/>
            <person name="Saurat O."/>
            <person name="Scarpelli C."/>
            <person name="Schiex T."/>
            <person name="Segurens B."/>
            <person name="Severin A.J."/>
            <person name="Sherrier D.J."/>
            <person name="Shi R."/>
            <person name="Sims S."/>
            <person name="Singer S.R."/>
            <person name="Sinharoy S."/>
            <person name="Sterck L."/>
            <person name="Viollet A."/>
            <person name="Wang B.B."/>
            <person name="Wang K."/>
            <person name="Wang M."/>
            <person name="Wang X."/>
            <person name="Warfsmann J."/>
            <person name="Weissenbach J."/>
            <person name="White D.D."/>
            <person name="White J.D."/>
            <person name="Wiley G.B."/>
            <person name="Wincker P."/>
            <person name="Xing Y."/>
            <person name="Yang L."/>
            <person name="Yao Z."/>
            <person name="Ying F."/>
            <person name="Zhai J."/>
            <person name="Zhou L."/>
            <person name="Zuber A."/>
            <person name="Denarie J."/>
            <person name="Dixon R.A."/>
            <person name="May G.D."/>
            <person name="Schwartz D.C."/>
            <person name="Rogers J."/>
            <person name="Quetier F."/>
            <person name="Town C.D."/>
            <person name="Roe B.A."/>
        </authorList>
    </citation>
    <scope>NUCLEOTIDE SEQUENCE [LARGE SCALE GENOMIC DNA]</scope>
    <source>
        <strain evidence="1">A17</strain>
        <strain evidence="2 3">cv. Jemalong A17</strain>
    </source>
</reference>
<reference evidence="2" key="3">
    <citation type="submission" date="2015-04" db="UniProtKB">
        <authorList>
            <consortium name="EnsemblPlants"/>
        </authorList>
    </citation>
    <scope>IDENTIFICATION</scope>
    <source>
        <strain evidence="2">cv. Jemalong A17</strain>
    </source>
</reference>
<dbReference type="PaxDb" id="3880-AES62967"/>
<organism evidence="1 3">
    <name type="scientific">Medicago truncatula</name>
    <name type="common">Barrel medic</name>
    <name type="synonym">Medicago tribuloides</name>
    <dbReference type="NCBI Taxonomy" id="3880"/>
    <lineage>
        <taxon>Eukaryota</taxon>
        <taxon>Viridiplantae</taxon>
        <taxon>Streptophyta</taxon>
        <taxon>Embryophyta</taxon>
        <taxon>Tracheophyta</taxon>
        <taxon>Spermatophyta</taxon>
        <taxon>Magnoliopsida</taxon>
        <taxon>eudicotyledons</taxon>
        <taxon>Gunneridae</taxon>
        <taxon>Pentapetalae</taxon>
        <taxon>rosids</taxon>
        <taxon>fabids</taxon>
        <taxon>Fabales</taxon>
        <taxon>Fabaceae</taxon>
        <taxon>Papilionoideae</taxon>
        <taxon>50 kb inversion clade</taxon>
        <taxon>NPAAA clade</taxon>
        <taxon>Hologalegina</taxon>
        <taxon>IRL clade</taxon>
        <taxon>Trifolieae</taxon>
        <taxon>Medicago</taxon>
    </lineage>
</organism>